<evidence type="ECO:0000313" key="2">
    <source>
        <dbReference type="Proteomes" id="UP000238071"/>
    </source>
</evidence>
<dbReference type="RefSeq" id="WP_104423671.1">
    <property type="nucleotide sequence ID" value="NZ_PTIY01000006.1"/>
</dbReference>
<gene>
    <name evidence="1" type="ORF">B0F88_106141</name>
</gene>
<name>A0A2S6H2S5_9GAMM</name>
<dbReference type="SUPFAM" id="SSF52540">
    <property type="entry name" value="P-loop containing nucleoside triphosphate hydrolases"/>
    <property type="match status" value="1"/>
</dbReference>
<sequence length="281" mass="31937">MKMSPQEFLDWQTKRITLLAMSGAGKTTLANKLPKAKWFHYSGDYRIGTKYLEEPILDNIKRQAMRVPFLRELLLSDSIHISNKITVDNLAPVSSFLGKLGNPELGGLSLQEFKRRQKLHHQAEIAAMNDVPDFIDKAVDIYGYKHFVNDAGGSVCELDSPEVLETLAQNTLIVYIKIPPELEQTIIERAKSDPKPLYYREAFLDEKLAEFMKLRQYSSTDAIQPDDFVSWVFPELFKSRLPRYQAIADQYGYTVDANDVAAVNGEDDFIRLIADALGSQQ</sequence>
<dbReference type="EMBL" id="PTIY01000006">
    <property type="protein sequence ID" value="PPK71789.1"/>
    <property type="molecule type" value="Genomic_DNA"/>
</dbReference>
<proteinExistence type="predicted"/>
<evidence type="ECO:0000313" key="1">
    <source>
        <dbReference type="EMBL" id="PPK71789.1"/>
    </source>
</evidence>
<organism evidence="1 2">
    <name type="scientific">Methylobacter tundripaludum</name>
    <dbReference type="NCBI Taxonomy" id="173365"/>
    <lineage>
        <taxon>Bacteria</taxon>
        <taxon>Pseudomonadati</taxon>
        <taxon>Pseudomonadota</taxon>
        <taxon>Gammaproteobacteria</taxon>
        <taxon>Methylococcales</taxon>
        <taxon>Methylococcaceae</taxon>
        <taxon>Methylobacter</taxon>
    </lineage>
</organism>
<evidence type="ECO:0008006" key="3">
    <source>
        <dbReference type="Google" id="ProtNLM"/>
    </source>
</evidence>
<dbReference type="InterPro" id="IPR027417">
    <property type="entry name" value="P-loop_NTPase"/>
</dbReference>
<dbReference type="OrthoDB" id="9777291at2"/>
<dbReference type="AlphaFoldDB" id="A0A2S6H2S5"/>
<keyword evidence="2" id="KW-1185">Reference proteome</keyword>
<comment type="caution">
    <text evidence="1">The sequence shown here is derived from an EMBL/GenBank/DDBJ whole genome shotgun (WGS) entry which is preliminary data.</text>
</comment>
<dbReference type="Gene3D" id="3.40.50.300">
    <property type="entry name" value="P-loop containing nucleotide triphosphate hydrolases"/>
    <property type="match status" value="1"/>
</dbReference>
<protein>
    <recommendedName>
        <fullName evidence="3">ATPase</fullName>
    </recommendedName>
</protein>
<reference evidence="1 2" key="1">
    <citation type="submission" date="2018-02" db="EMBL/GenBank/DDBJ databases">
        <title>Subsurface microbial communities from deep shales in Ohio and West Virginia, USA.</title>
        <authorList>
            <person name="Wrighton K."/>
        </authorList>
    </citation>
    <scope>NUCLEOTIDE SEQUENCE [LARGE SCALE GENOMIC DNA]</scope>
    <source>
        <strain evidence="1 2">OWC-G53F</strain>
    </source>
</reference>
<accession>A0A2S6H2S5</accession>
<dbReference type="Proteomes" id="UP000238071">
    <property type="component" value="Unassembled WGS sequence"/>
</dbReference>